<evidence type="ECO:0000256" key="5">
    <source>
        <dbReference type="ARBA" id="ARBA00022962"/>
    </source>
</evidence>
<comment type="caution">
    <text evidence="12">The sequence shown here is derived from an EMBL/GenBank/DDBJ whole genome shotgun (WGS) entry which is preliminary data.</text>
</comment>
<keyword evidence="4 10" id="KW-0378">Hydrolase</keyword>
<keyword evidence="10" id="KW-0963">Cytoplasm</keyword>
<comment type="catalytic activity">
    <reaction evidence="9 10">
        <text>L-glutamine + H2O = L-glutamate + NH4(+)</text>
        <dbReference type="Rhea" id="RHEA:15889"/>
        <dbReference type="ChEBI" id="CHEBI:15377"/>
        <dbReference type="ChEBI" id="CHEBI:28938"/>
        <dbReference type="ChEBI" id="CHEBI:29985"/>
        <dbReference type="ChEBI" id="CHEBI:58359"/>
        <dbReference type="EC" id="3.5.1.2"/>
    </reaction>
</comment>
<comment type="function">
    <text evidence="10">IGPS catalyzes the conversion of PRFAR and glutamine to IGP, AICAR and glutamate. The HisH subunit catalyzes the hydrolysis of glutamine to glutamate and ammonia as part of the synthesis of IGP and AICAR. The resulting ammonia molecule is channeled to the active site of HisF.</text>
</comment>
<dbReference type="PANTHER" id="PTHR42701">
    <property type="entry name" value="IMIDAZOLE GLYCEROL PHOSPHATE SYNTHASE SUBUNIT HISH"/>
    <property type="match status" value="1"/>
</dbReference>
<dbReference type="EMBL" id="JAPQES010000004">
    <property type="protein sequence ID" value="MCY6371630.1"/>
    <property type="molecule type" value="Genomic_DNA"/>
</dbReference>
<comment type="pathway">
    <text evidence="1 10">Amino-acid biosynthesis; L-histidine biosynthesis; L-histidine from 5-phospho-alpha-D-ribose 1-diphosphate: step 5/9.</text>
</comment>
<keyword evidence="3 10" id="KW-0028">Amino-acid biosynthesis</keyword>
<evidence type="ECO:0000256" key="2">
    <source>
        <dbReference type="ARBA" id="ARBA00011152"/>
    </source>
</evidence>
<dbReference type="PANTHER" id="PTHR42701:SF1">
    <property type="entry name" value="IMIDAZOLE GLYCEROL PHOSPHATE SYNTHASE SUBUNIT HISH"/>
    <property type="match status" value="1"/>
</dbReference>
<evidence type="ECO:0000256" key="9">
    <source>
        <dbReference type="ARBA" id="ARBA00049534"/>
    </source>
</evidence>
<dbReference type="CDD" id="cd01748">
    <property type="entry name" value="GATase1_IGP_Synthase"/>
    <property type="match status" value="1"/>
</dbReference>
<dbReference type="InterPro" id="IPR010139">
    <property type="entry name" value="Imidazole-glycPsynth_HisH"/>
</dbReference>
<dbReference type="Pfam" id="PF00117">
    <property type="entry name" value="GATase"/>
    <property type="match status" value="1"/>
</dbReference>
<protein>
    <recommendedName>
        <fullName evidence="10">Imidazole glycerol phosphate synthase subunit HisH</fullName>
        <ecNumber evidence="10">4.3.2.10</ecNumber>
    </recommendedName>
    <alternativeName>
        <fullName evidence="10">IGP synthase glutaminase subunit</fullName>
        <ecNumber evidence="10">3.5.1.2</ecNumber>
    </alternativeName>
    <alternativeName>
        <fullName evidence="10">IGP synthase subunit HisH</fullName>
    </alternativeName>
    <alternativeName>
        <fullName evidence="10">ImGP synthase subunit HisH</fullName>
        <shortName evidence="10">IGPS subunit HisH</shortName>
    </alternativeName>
</protein>
<evidence type="ECO:0000313" key="13">
    <source>
        <dbReference type="Proteomes" id="UP001079657"/>
    </source>
</evidence>
<accession>A0ABT4CRE2</accession>
<evidence type="ECO:0000313" key="12">
    <source>
        <dbReference type="EMBL" id="MCY6371630.1"/>
    </source>
</evidence>
<comment type="catalytic activity">
    <reaction evidence="8 10">
        <text>5-[(5-phospho-1-deoxy-D-ribulos-1-ylimino)methylamino]-1-(5-phospho-beta-D-ribosyl)imidazole-4-carboxamide + L-glutamine = D-erythro-1-(imidazol-4-yl)glycerol 3-phosphate + 5-amino-1-(5-phospho-beta-D-ribosyl)imidazole-4-carboxamide + L-glutamate + H(+)</text>
        <dbReference type="Rhea" id="RHEA:24793"/>
        <dbReference type="ChEBI" id="CHEBI:15378"/>
        <dbReference type="ChEBI" id="CHEBI:29985"/>
        <dbReference type="ChEBI" id="CHEBI:58278"/>
        <dbReference type="ChEBI" id="CHEBI:58359"/>
        <dbReference type="ChEBI" id="CHEBI:58475"/>
        <dbReference type="ChEBI" id="CHEBI:58525"/>
        <dbReference type="EC" id="4.3.2.10"/>
    </reaction>
</comment>
<keyword evidence="5 10" id="KW-0315">Glutamine amidotransferase</keyword>
<evidence type="ECO:0000256" key="3">
    <source>
        <dbReference type="ARBA" id="ARBA00022605"/>
    </source>
</evidence>
<dbReference type="EC" id="4.3.2.10" evidence="10"/>
<name>A0ABT4CRE2_9CLOT</name>
<evidence type="ECO:0000256" key="6">
    <source>
        <dbReference type="ARBA" id="ARBA00023102"/>
    </source>
</evidence>
<evidence type="ECO:0000256" key="8">
    <source>
        <dbReference type="ARBA" id="ARBA00047838"/>
    </source>
</evidence>
<dbReference type="InterPro" id="IPR017926">
    <property type="entry name" value="GATASE"/>
</dbReference>
<dbReference type="PIRSF" id="PIRSF000495">
    <property type="entry name" value="Amidotransf_hisH"/>
    <property type="match status" value="1"/>
</dbReference>
<dbReference type="InterPro" id="IPR029062">
    <property type="entry name" value="Class_I_gatase-like"/>
</dbReference>
<dbReference type="PROSITE" id="PS51273">
    <property type="entry name" value="GATASE_TYPE_1"/>
    <property type="match status" value="1"/>
</dbReference>
<proteinExistence type="inferred from homology"/>
<reference evidence="12" key="1">
    <citation type="submission" date="2022-12" db="EMBL/GenBank/DDBJ databases">
        <authorList>
            <person name="Wang J."/>
        </authorList>
    </citation>
    <scope>NUCLEOTIDE SEQUENCE</scope>
    <source>
        <strain evidence="12">HY-42-06</strain>
    </source>
</reference>
<evidence type="ECO:0000259" key="11">
    <source>
        <dbReference type="Pfam" id="PF00117"/>
    </source>
</evidence>
<evidence type="ECO:0000256" key="1">
    <source>
        <dbReference type="ARBA" id="ARBA00005091"/>
    </source>
</evidence>
<sequence length="201" mass="22072">MIAIVDYGMGNLKSVENALDLLEFNSIITSDRETILNSDGIILPGVGAFPDAIDNIKEAGLDKVLIQAVEKEKPLLGICLGMQLLFEESDEGRLSKGLGFLKGRVEKLNVDLKIPHMGWNSLKSEKESPILNGIEEGSYVYFVHSYYAVTGEEGILNAYADYGVKVPGVVSKRNVYGMQFHPEKSGDVGLKMLKNFGEMIK</sequence>
<dbReference type="Gene3D" id="3.40.50.880">
    <property type="match status" value="1"/>
</dbReference>
<comment type="subunit">
    <text evidence="2 10">Heterodimer of HisH and HisF.</text>
</comment>
<organism evidence="12 13">
    <name type="scientific">Clostridium ganghwense</name>
    <dbReference type="NCBI Taxonomy" id="312089"/>
    <lineage>
        <taxon>Bacteria</taxon>
        <taxon>Bacillati</taxon>
        <taxon>Bacillota</taxon>
        <taxon>Clostridia</taxon>
        <taxon>Eubacteriales</taxon>
        <taxon>Clostridiaceae</taxon>
        <taxon>Clostridium</taxon>
    </lineage>
</organism>
<keyword evidence="13" id="KW-1185">Reference proteome</keyword>
<dbReference type="NCBIfam" id="TIGR01855">
    <property type="entry name" value="IMP_synth_hisH"/>
    <property type="match status" value="1"/>
</dbReference>
<dbReference type="HAMAP" id="MF_00278">
    <property type="entry name" value="HisH"/>
    <property type="match status" value="1"/>
</dbReference>
<dbReference type="Proteomes" id="UP001079657">
    <property type="component" value="Unassembled WGS sequence"/>
</dbReference>
<gene>
    <name evidence="10 12" type="primary">hisH</name>
    <name evidence="12" type="ORF">OXH55_13355</name>
</gene>
<evidence type="ECO:0000256" key="10">
    <source>
        <dbReference type="HAMAP-Rule" id="MF_00278"/>
    </source>
</evidence>
<feature type="domain" description="Glutamine amidotransferase" evidence="11">
    <location>
        <begin position="4"/>
        <end position="196"/>
    </location>
</feature>
<dbReference type="GO" id="GO:0016829">
    <property type="term" value="F:lyase activity"/>
    <property type="evidence" value="ECO:0007669"/>
    <property type="project" value="UniProtKB-KW"/>
</dbReference>
<evidence type="ECO:0000256" key="7">
    <source>
        <dbReference type="ARBA" id="ARBA00023239"/>
    </source>
</evidence>
<keyword evidence="7 10" id="KW-0456">Lyase</keyword>
<evidence type="ECO:0000256" key="4">
    <source>
        <dbReference type="ARBA" id="ARBA00022801"/>
    </source>
</evidence>
<keyword evidence="6 10" id="KW-0368">Histidine biosynthesis</keyword>
<dbReference type="SUPFAM" id="SSF52317">
    <property type="entry name" value="Class I glutamine amidotransferase-like"/>
    <property type="match status" value="1"/>
</dbReference>
<feature type="active site" description="Nucleophile" evidence="10">
    <location>
        <position position="79"/>
    </location>
</feature>
<dbReference type="EC" id="3.5.1.2" evidence="10"/>
<feature type="active site" evidence="10">
    <location>
        <position position="181"/>
    </location>
</feature>
<dbReference type="RefSeq" id="WP_268050484.1">
    <property type="nucleotide sequence ID" value="NZ_JAPQES010000004.1"/>
</dbReference>
<feature type="active site" evidence="10">
    <location>
        <position position="183"/>
    </location>
</feature>
<comment type="subcellular location">
    <subcellularLocation>
        <location evidence="10">Cytoplasm</location>
    </subcellularLocation>
</comment>